<name>A0AAV9TYE9_9PEZI</name>
<dbReference type="InterPro" id="IPR003703">
    <property type="entry name" value="Acyl_CoA_thio"/>
</dbReference>
<dbReference type="EMBL" id="JAVHNQ010000016">
    <property type="protein sequence ID" value="KAK6331244.1"/>
    <property type="molecule type" value="Genomic_DNA"/>
</dbReference>
<keyword evidence="2" id="KW-0378">Hydrolase</keyword>
<dbReference type="Pfam" id="PF20789">
    <property type="entry name" value="4HBT_3C"/>
    <property type="match status" value="1"/>
</dbReference>
<dbReference type="GO" id="GO:0047617">
    <property type="term" value="F:fatty acyl-CoA hydrolase activity"/>
    <property type="evidence" value="ECO:0007669"/>
    <property type="project" value="InterPro"/>
</dbReference>
<dbReference type="Proteomes" id="UP001375240">
    <property type="component" value="Unassembled WGS sequence"/>
</dbReference>
<evidence type="ECO:0000313" key="5">
    <source>
        <dbReference type="EMBL" id="KAK6331244.1"/>
    </source>
</evidence>
<dbReference type="GO" id="GO:0005782">
    <property type="term" value="C:peroxisomal matrix"/>
    <property type="evidence" value="ECO:0007669"/>
    <property type="project" value="UniProtKB-SubCell"/>
</dbReference>
<dbReference type="InterPro" id="IPR049450">
    <property type="entry name" value="ACOT8-like_C"/>
</dbReference>
<dbReference type="Gene3D" id="2.40.160.210">
    <property type="entry name" value="Acyl-CoA thioesterase, double hotdog domain"/>
    <property type="match status" value="1"/>
</dbReference>
<feature type="domain" description="Acyl-CoA thioesterase-like N-terminal HotDog" evidence="3">
    <location>
        <begin position="51"/>
        <end position="127"/>
    </location>
</feature>
<dbReference type="CDD" id="cd03445">
    <property type="entry name" value="Thioesterase_II_repeat2"/>
    <property type="match status" value="1"/>
</dbReference>
<comment type="caution">
    <text evidence="5">The sequence shown here is derived from an EMBL/GenBank/DDBJ whole genome shotgun (WGS) entry which is preliminary data.</text>
</comment>
<comment type="similarity">
    <text evidence="1">Belongs to the C/M/P thioester hydrolase family.</text>
</comment>
<evidence type="ECO:0000313" key="6">
    <source>
        <dbReference type="Proteomes" id="UP001375240"/>
    </source>
</evidence>
<dbReference type="Pfam" id="PF13622">
    <property type="entry name" value="4HBT_3"/>
    <property type="match status" value="1"/>
</dbReference>
<feature type="domain" description="Acyl-CoA thioesterase-like C-terminal" evidence="4">
    <location>
        <begin position="240"/>
        <end position="343"/>
    </location>
</feature>
<gene>
    <name evidence="5" type="primary">ACOT8</name>
    <name evidence="5" type="ORF">TWF696_003304</name>
</gene>
<reference evidence="5 6" key="1">
    <citation type="submission" date="2019-10" db="EMBL/GenBank/DDBJ databases">
        <authorList>
            <person name="Palmer J.M."/>
        </authorList>
    </citation>
    <scope>NUCLEOTIDE SEQUENCE [LARGE SCALE GENOMIC DNA]</scope>
    <source>
        <strain evidence="5 6">TWF696</strain>
    </source>
</reference>
<keyword evidence="6" id="KW-1185">Reference proteome</keyword>
<dbReference type="InterPro" id="IPR049449">
    <property type="entry name" value="TesB_ACOT8-like_N"/>
</dbReference>
<sequence length="352" mass="39390">MDQSKATDYQLPSKHIPAPILRQLQVNTIDGDPDSGISIPENHYLPTRSISIFGGQLIGQAILVAHATVSEELSIHSFHGSFIDRTDPASPIVYRVNRLRTGNTVASRIVHAFQHNKLVFMATMSFHRIEKHPSIKHTRSIPVDFPKIDLMKPVKRSDYYKMITTDGLKHNDEILLAAMEAKHLISKPNTISSDVLKLESFLRDAPTLPIAGIGKASDIIQKSVHWERLANLAASSSMDTKVIWQYLRINGVLPKPPKYGAAAFGMASDAFSSQLPAVLLPHTDLDWITSLDHVMYFHRPFDPTKWLAVENTVSVADGGRSVIEMRYWNEDGELAATVLQEGMFRRKPRSKL</sequence>
<dbReference type="PANTHER" id="PTHR11066:SF34">
    <property type="entry name" value="ACYL-COENZYME A THIOESTERASE 8"/>
    <property type="match status" value="1"/>
</dbReference>
<dbReference type="InterPro" id="IPR029069">
    <property type="entry name" value="HotDog_dom_sf"/>
</dbReference>
<dbReference type="AlphaFoldDB" id="A0AAV9TYE9"/>
<evidence type="ECO:0000256" key="1">
    <source>
        <dbReference type="ARBA" id="ARBA00006538"/>
    </source>
</evidence>
<dbReference type="GO" id="GO:0009062">
    <property type="term" value="P:fatty acid catabolic process"/>
    <property type="evidence" value="ECO:0007669"/>
    <property type="project" value="TreeGrafter"/>
</dbReference>
<dbReference type="PANTHER" id="PTHR11066">
    <property type="entry name" value="ACYL-COA THIOESTERASE"/>
    <property type="match status" value="1"/>
</dbReference>
<dbReference type="SUPFAM" id="SSF54637">
    <property type="entry name" value="Thioesterase/thiol ester dehydrase-isomerase"/>
    <property type="match status" value="2"/>
</dbReference>
<evidence type="ECO:0000259" key="4">
    <source>
        <dbReference type="Pfam" id="PF20789"/>
    </source>
</evidence>
<dbReference type="GO" id="GO:0006637">
    <property type="term" value="P:acyl-CoA metabolic process"/>
    <property type="evidence" value="ECO:0007669"/>
    <property type="project" value="InterPro"/>
</dbReference>
<dbReference type="InterPro" id="IPR042171">
    <property type="entry name" value="Acyl-CoA_hotdog"/>
</dbReference>
<protein>
    <submittedName>
        <fullName evidence="5">Acyl-CoA thioesterase 8</fullName>
    </submittedName>
</protein>
<accession>A0AAV9TYE9</accession>
<evidence type="ECO:0000259" key="3">
    <source>
        <dbReference type="Pfam" id="PF13622"/>
    </source>
</evidence>
<evidence type="ECO:0000256" key="2">
    <source>
        <dbReference type="ARBA" id="ARBA00022801"/>
    </source>
</evidence>
<organism evidence="5 6">
    <name type="scientific">Orbilia brochopaga</name>
    <dbReference type="NCBI Taxonomy" id="3140254"/>
    <lineage>
        <taxon>Eukaryota</taxon>
        <taxon>Fungi</taxon>
        <taxon>Dikarya</taxon>
        <taxon>Ascomycota</taxon>
        <taxon>Pezizomycotina</taxon>
        <taxon>Orbiliomycetes</taxon>
        <taxon>Orbiliales</taxon>
        <taxon>Orbiliaceae</taxon>
        <taxon>Orbilia</taxon>
    </lineage>
</organism>
<dbReference type="CDD" id="cd03444">
    <property type="entry name" value="Thioesterase_II_repeat1"/>
    <property type="match status" value="1"/>
</dbReference>
<proteinExistence type="inferred from homology"/>